<evidence type="ECO:0000313" key="1">
    <source>
        <dbReference type="Proteomes" id="UP000050761"/>
    </source>
</evidence>
<dbReference type="Proteomes" id="UP000050761">
    <property type="component" value="Unassembled WGS sequence"/>
</dbReference>
<accession>A0A183GGG0</accession>
<protein>
    <submittedName>
        <fullName evidence="2">CUB domain-containing protein</fullName>
    </submittedName>
</protein>
<proteinExistence type="predicted"/>
<evidence type="ECO:0000313" key="2">
    <source>
        <dbReference type="WBParaSite" id="HPBE_0002155101-mRNA-1"/>
    </source>
</evidence>
<name>A0A183GGG0_HELPZ</name>
<dbReference type="AlphaFoldDB" id="A0A183GGG0"/>
<organism evidence="1 2">
    <name type="scientific">Heligmosomoides polygyrus</name>
    <name type="common">Parasitic roundworm</name>
    <dbReference type="NCBI Taxonomy" id="6339"/>
    <lineage>
        <taxon>Eukaryota</taxon>
        <taxon>Metazoa</taxon>
        <taxon>Ecdysozoa</taxon>
        <taxon>Nematoda</taxon>
        <taxon>Chromadorea</taxon>
        <taxon>Rhabditida</taxon>
        <taxon>Rhabditina</taxon>
        <taxon>Rhabditomorpha</taxon>
        <taxon>Strongyloidea</taxon>
        <taxon>Heligmosomidae</taxon>
        <taxon>Heligmosomoides</taxon>
    </lineage>
</organism>
<sequence>LEPLGSRSFPSENAFEKKLVHTSLNRVETHTTFNTIDRPSSASFFFAVFDVLDDDDVLAYEEVAMNEPFEIGGEDFELSGLEPYIYLRYNCNEVTYSFVTSYLFMSRVFHLRKDLDSGETVLS</sequence>
<keyword evidence="1" id="KW-1185">Reference proteome</keyword>
<reference evidence="2" key="1">
    <citation type="submission" date="2019-09" db="UniProtKB">
        <authorList>
            <consortium name="WormBaseParasite"/>
        </authorList>
    </citation>
    <scope>IDENTIFICATION</scope>
</reference>
<dbReference type="WBParaSite" id="HPBE_0002155101-mRNA-1">
    <property type="protein sequence ID" value="HPBE_0002155101-mRNA-1"/>
    <property type="gene ID" value="HPBE_0002155101"/>
</dbReference>